<keyword evidence="5" id="KW-1185">Reference proteome</keyword>
<dbReference type="InterPro" id="IPR004265">
    <property type="entry name" value="Dirigent"/>
</dbReference>
<organism evidence="4 5">
    <name type="scientific">Setaria italica</name>
    <name type="common">Foxtail millet</name>
    <name type="synonym">Panicum italicum</name>
    <dbReference type="NCBI Taxonomy" id="4555"/>
    <lineage>
        <taxon>Eukaryota</taxon>
        <taxon>Viridiplantae</taxon>
        <taxon>Streptophyta</taxon>
        <taxon>Embryophyta</taxon>
        <taxon>Tracheophyta</taxon>
        <taxon>Spermatophyta</taxon>
        <taxon>Magnoliopsida</taxon>
        <taxon>Liliopsida</taxon>
        <taxon>Poales</taxon>
        <taxon>Poaceae</taxon>
        <taxon>PACMAD clade</taxon>
        <taxon>Panicoideae</taxon>
        <taxon>Panicodae</taxon>
        <taxon>Paniceae</taxon>
        <taxon>Cenchrinae</taxon>
        <taxon>Setaria</taxon>
    </lineage>
</organism>
<dbReference type="PANTHER" id="PTHR21495">
    <property type="entry name" value="NUCLEOPORIN-RELATED"/>
    <property type="match status" value="1"/>
</dbReference>
<keyword evidence="2" id="KW-0052">Apoplast</keyword>
<evidence type="ECO:0000313" key="5">
    <source>
        <dbReference type="Proteomes" id="UP000004995"/>
    </source>
</evidence>
<dbReference type="GO" id="GO:0030246">
    <property type="term" value="F:carbohydrate binding"/>
    <property type="evidence" value="ECO:0007669"/>
    <property type="project" value="UniProtKB-KW"/>
</dbReference>
<evidence type="ECO:0000256" key="2">
    <source>
        <dbReference type="RuleBase" id="RU363099"/>
    </source>
</evidence>
<reference evidence="5" key="1">
    <citation type="journal article" date="2012" name="Nat. Biotechnol.">
        <title>Reference genome sequence of the model plant Setaria.</title>
        <authorList>
            <person name="Bennetzen J.L."/>
            <person name="Schmutz J."/>
            <person name="Wang H."/>
            <person name="Percifield R."/>
            <person name="Hawkins J."/>
            <person name="Pontaroli A.C."/>
            <person name="Estep M."/>
            <person name="Feng L."/>
            <person name="Vaughn J.N."/>
            <person name="Grimwood J."/>
            <person name="Jenkins J."/>
            <person name="Barry K."/>
            <person name="Lindquist E."/>
            <person name="Hellsten U."/>
            <person name="Deshpande S."/>
            <person name="Wang X."/>
            <person name="Wu X."/>
            <person name="Mitros T."/>
            <person name="Triplett J."/>
            <person name="Yang X."/>
            <person name="Ye C.Y."/>
            <person name="Mauro-Herrera M."/>
            <person name="Wang L."/>
            <person name="Li P."/>
            <person name="Sharma M."/>
            <person name="Sharma R."/>
            <person name="Ronald P.C."/>
            <person name="Panaud O."/>
            <person name="Kellogg E.A."/>
            <person name="Brutnell T.P."/>
            <person name="Doust A.N."/>
            <person name="Tuskan G.A."/>
            <person name="Rokhsar D."/>
            <person name="Devos K.M."/>
        </authorList>
    </citation>
    <scope>NUCLEOTIDE SEQUENCE [LARGE SCALE GENOMIC DNA]</scope>
    <source>
        <strain evidence="5">cv. Yugu1</strain>
    </source>
</reference>
<reference evidence="4" key="2">
    <citation type="submission" date="2018-08" db="UniProtKB">
        <authorList>
            <consortium name="EnsemblPlants"/>
        </authorList>
    </citation>
    <scope>IDENTIFICATION</scope>
    <source>
        <strain evidence="4">Yugu1</strain>
    </source>
</reference>
<dbReference type="SUPFAM" id="SSF51101">
    <property type="entry name" value="Mannose-binding lectins"/>
    <property type="match status" value="1"/>
</dbReference>
<dbReference type="EMBL" id="AGNK02005049">
    <property type="status" value="NOT_ANNOTATED_CDS"/>
    <property type="molecule type" value="Genomic_DNA"/>
</dbReference>
<dbReference type="Pfam" id="PF03018">
    <property type="entry name" value="Dirigent"/>
    <property type="match status" value="1"/>
</dbReference>
<comment type="subcellular location">
    <subcellularLocation>
        <location evidence="2">Secreted</location>
        <location evidence="2">Extracellular space</location>
        <location evidence="2">Apoplast</location>
    </subcellularLocation>
</comment>
<name>K3ZMP5_SETIT</name>
<dbReference type="Proteomes" id="UP000004995">
    <property type="component" value="Unassembled WGS sequence"/>
</dbReference>
<feature type="domain" description="Jacalin-type lectin" evidence="3">
    <location>
        <begin position="186"/>
        <end position="231"/>
    </location>
</feature>
<dbReference type="HOGENOM" id="CLU_078923_0_1_1"/>
<keyword evidence="1" id="KW-0430">Lectin</keyword>
<proteinExistence type="inferred from homology"/>
<dbReference type="PROSITE" id="PS51752">
    <property type="entry name" value="JACALIN_LECTIN"/>
    <property type="match status" value="1"/>
</dbReference>
<dbReference type="Pfam" id="PF01419">
    <property type="entry name" value="Jacalin"/>
    <property type="match status" value="1"/>
</dbReference>
<dbReference type="EnsemblPlants" id="KQK94991">
    <property type="protein sequence ID" value="KQK94991"/>
    <property type="gene ID" value="SETIT_027865mg"/>
</dbReference>
<dbReference type="InParanoid" id="K3ZMP5"/>
<evidence type="ECO:0000313" key="4">
    <source>
        <dbReference type="EnsemblPlants" id="KQK94991"/>
    </source>
</evidence>
<keyword evidence="2" id="KW-0964">Secreted</keyword>
<evidence type="ECO:0000259" key="3">
    <source>
        <dbReference type="PROSITE" id="PS51752"/>
    </source>
</evidence>
<protein>
    <recommendedName>
        <fullName evidence="2">Dirigent protein</fullName>
    </recommendedName>
</protein>
<dbReference type="GO" id="GO:0048046">
    <property type="term" value="C:apoplast"/>
    <property type="evidence" value="ECO:0007669"/>
    <property type="project" value="UniProtKB-SubCell"/>
</dbReference>
<accession>K3ZMP5</accession>
<dbReference type="AlphaFoldDB" id="K3ZMP5"/>
<dbReference type="Gramene" id="KQK94991">
    <property type="protein sequence ID" value="KQK94991"/>
    <property type="gene ID" value="SETIT_027865mg"/>
</dbReference>
<comment type="function">
    <text evidence="2">Dirigent proteins impart stereoselectivity on the phenoxy radical-coupling reaction, yielding optically active lignans from two molecules of coniferyl alcohol in the biosynthesis of lignans, flavonolignans, and alkaloids and thus plays a central role in plant secondary metabolism.</text>
</comment>
<comment type="similarity">
    <text evidence="2">Belongs to the plant dirigent protein family.</text>
</comment>
<sequence>MAATNPSYYESGVCQDIRQKEHRFHLYMNQRGEESPDGGNQKIVVSPGLSQGFGITVVNDWTVSDGPAPNANIVARCRGMQMGDGKANQNWLFCHSIMFTDSRLLALSLAVVGVSTKCLKVLGDFEAKTDGEWAIVGGTREFAYAQGVVTAKIIQDLLTTTGRIWELLPCIMDSARGALCDPFSYWRKMGPWGGDGGKVFDIPGPPQSLQTVTIGYGDVICSVAFSYTDQA</sequence>
<dbReference type="InterPro" id="IPR036404">
    <property type="entry name" value="Jacalin-like_lectin_dom_sf"/>
</dbReference>
<dbReference type="Gene3D" id="2.100.10.30">
    <property type="entry name" value="Jacalin-like lectin domain"/>
    <property type="match status" value="1"/>
</dbReference>
<dbReference type="InterPro" id="IPR001229">
    <property type="entry name" value="Jacalin-like_lectin_dom"/>
</dbReference>
<evidence type="ECO:0000256" key="1">
    <source>
        <dbReference type="ARBA" id="ARBA00022734"/>
    </source>
</evidence>
<comment type="subunit">
    <text evidence="2">Homodimer.</text>
</comment>